<gene>
    <name evidence="1" type="ORF">RPERSI_LOCUS17627</name>
</gene>
<keyword evidence="2" id="KW-1185">Reference proteome</keyword>
<proteinExistence type="predicted"/>
<dbReference type="Proteomes" id="UP000789920">
    <property type="component" value="Unassembled WGS sequence"/>
</dbReference>
<organism evidence="1 2">
    <name type="scientific">Racocetra persica</name>
    <dbReference type="NCBI Taxonomy" id="160502"/>
    <lineage>
        <taxon>Eukaryota</taxon>
        <taxon>Fungi</taxon>
        <taxon>Fungi incertae sedis</taxon>
        <taxon>Mucoromycota</taxon>
        <taxon>Glomeromycotina</taxon>
        <taxon>Glomeromycetes</taxon>
        <taxon>Diversisporales</taxon>
        <taxon>Gigasporaceae</taxon>
        <taxon>Racocetra</taxon>
    </lineage>
</organism>
<accession>A0ACA9R7Y3</accession>
<evidence type="ECO:0000313" key="1">
    <source>
        <dbReference type="EMBL" id="CAG8781323.1"/>
    </source>
</evidence>
<protein>
    <submittedName>
        <fullName evidence="1">10272_t:CDS:1</fullName>
    </submittedName>
</protein>
<sequence length="43" mass="5235">MLNALSELIRLQKLSKLSNSDLNFNHMKLYKNQKLDKYYWFNA</sequence>
<reference evidence="1" key="1">
    <citation type="submission" date="2021-06" db="EMBL/GenBank/DDBJ databases">
        <authorList>
            <person name="Kallberg Y."/>
            <person name="Tangrot J."/>
            <person name="Rosling A."/>
        </authorList>
    </citation>
    <scope>NUCLEOTIDE SEQUENCE</scope>
    <source>
        <strain evidence="1">MA461A</strain>
    </source>
</reference>
<feature type="non-terminal residue" evidence="1">
    <location>
        <position position="43"/>
    </location>
</feature>
<name>A0ACA9R7Y3_9GLOM</name>
<evidence type="ECO:0000313" key="2">
    <source>
        <dbReference type="Proteomes" id="UP000789920"/>
    </source>
</evidence>
<dbReference type="EMBL" id="CAJVQC010045445">
    <property type="protein sequence ID" value="CAG8781323.1"/>
    <property type="molecule type" value="Genomic_DNA"/>
</dbReference>
<comment type="caution">
    <text evidence="1">The sequence shown here is derived from an EMBL/GenBank/DDBJ whole genome shotgun (WGS) entry which is preliminary data.</text>
</comment>